<dbReference type="GO" id="GO:0000981">
    <property type="term" value="F:DNA-binding transcription factor activity, RNA polymerase II-specific"/>
    <property type="evidence" value="ECO:0007669"/>
    <property type="project" value="InterPro"/>
</dbReference>
<proteinExistence type="predicted"/>
<organism evidence="7 8">
    <name type="scientific">Plenodomus tracheiphilus IPT5</name>
    <dbReference type="NCBI Taxonomy" id="1408161"/>
    <lineage>
        <taxon>Eukaryota</taxon>
        <taxon>Fungi</taxon>
        <taxon>Dikarya</taxon>
        <taxon>Ascomycota</taxon>
        <taxon>Pezizomycotina</taxon>
        <taxon>Dothideomycetes</taxon>
        <taxon>Pleosporomycetidae</taxon>
        <taxon>Pleosporales</taxon>
        <taxon>Pleosporineae</taxon>
        <taxon>Leptosphaeriaceae</taxon>
        <taxon>Plenodomus</taxon>
    </lineage>
</organism>
<keyword evidence="1" id="KW-0479">Metal-binding</keyword>
<dbReference type="InterPro" id="IPR001138">
    <property type="entry name" value="Zn2Cys6_DnaBD"/>
</dbReference>
<feature type="domain" description="Zn(2)-C6 fungal-type" evidence="6">
    <location>
        <begin position="17"/>
        <end position="47"/>
    </location>
</feature>
<dbReference type="GO" id="GO:0008270">
    <property type="term" value="F:zinc ion binding"/>
    <property type="evidence" value="ECO:0007669"/>
    <property type="project" value="InterPro"/>
</dbReference>
<name>A0A6A7BC37_9PLEO</name>
<keyword evidence="4" id="KW-0804">Transcription</keyword>
<dbReference type="PANTHER" id="PTHR47660:SF3">
    <property type="entry name" value="FINGER DOMAIN PROTEIN, PUTATIVE (AFU_ORTHOLOGUE AFUA_4G03310)-RELATED"/>
    <property type="match status" value="1"/>
</dbReference>
<evidence type="ECO:0000256" key="3">
    <source>
        <dbReference type="ARBA" id="ARBA00023015"/>
    </source>
</evidence>
<dbReference type="SUPFAM" id="SSF57701">
    <property type="entry name" value="Zn2/Cys6 DNA-binding domain"/>
    <property type="match status" value="1"/>
</dbReference>
<dbReference type="PROSITE" id="PS50048">
    <property type="entry name" value="ZN2_CY6_FUNGAL_2"/>
    <property type="match status" value="1"/>
</dbReference>
<evidence type="ECO:0000256" key="2">
    <source>
        <dbReference type="ARBA" id="ARBA00022833"/>
    </source>
</evidence>
<keyword evidence="2" id="KW-0862">Zinc</keyword>
<dbReference type="Pfam" id="PF00172">
    <property type="entry name" value="Zn_clus"/>
    <property type="match status" value="1"/>
</dbReference>
<evidence type="ECO:0000313" key="8">
    <source>
        <dbReference type="Proteomes" id="UP000799423"/>
    </source>
</evidence>
<evidence type="ECO:0000256" key="5">
    <source>
        <dbReference type="ARBA" id="ARBA00023242"/>
    </source>
</evidence>
<gene>
    <name evidence="7" type="ORF">T440DRAFT_391523</name>
</gene>
<protein>
    <recommendedName>
        <fullName evidence="6">Zn(2)-C6 fungal-type domain-containing protein</fullName>
    </recommendedName>
</protein>
<dbReference type="Proteomes" id="UP000799423">
    <property type="component" value="Unassembled WGS sequence"/>
</dbReference>
<dbReference type="SMART" id="SM00066">
    <property type="entry name" value="GAL4"/>
    <property type="match status" value="1"/>
</dbReference>
<evidence type="ECO:0000313" key="7">
    <source>
        <dbReference type="EMBL" id="KAF2852930.1"/>
    </source>
</evidence>
<evidence type="ECO:0000256" key="1">
    <source>
        <dbReference type="ARBA" id="ARBA00022723"/>
    </source>
</evidence>
<evidence type="ECO:0000259" key="6">
    <source>
        <dbReference type="PROSITE" id="PS50048"/>
    </source>
</evidence>
<dbReference type="InterPro" id="IPR036864">
    <property type="entry name" value="Zn2-C6_fun-type_DNA-bd_sf"/>
</dbReference>
<dbReference type="AlphaFoldDB" id="A0A6A7BC37"/>
<dbReference type="PROSITE" id="PS00463">
    <property type="entry name" value="ZN2_CY6_FUNGAL_1"/>
    <property type="match status" value="1"/>
</dbReference>
<keyword evidence="8" id="KW-1185">Reference proteome</keyword>
<keyword evidence="5" id="KW-0539">Nucleus</keyword>
<evidence type="ECO:0000256" key="4">
    <source>
        <dbReference type="ARBA" id="ARBA00023163"/>
    </source>
</evidence>
<dbReference type="OrthoDB" id="5355161at2759"/>
<accession>A0A6A7BC37</accession>
<dbReference type="EMBL" id="MU006297">
    <property type="protein sequence ID" value="KAF2852930.1"/>
    <property type="molecule type" value="Genomic_DNA"/>
</dbReference>
<dbReference type="CDD" id="cd00067">
    <property type="entry name" value="GAL4"/>
    <property type="match status" value="1"/>
</dbReference>
<dbReference type="Gene3D" id="4.10.240.10">
    <property type="entry name" value="Zn(2)-C6 fungal-type DNA-binding domain"/>
    <property type="match status" value="1"/>
</dbReference>
<keyword evidence="3" id="KW-0805">Transcription regulation</keyword>
<reference evidence="7" key="1">
    <citation type="submission" date="2020-01" db="EMBL/GenBank/DDBJ databases">
        <authorList>
            <consortium name="DOE Joint Genome Institute"/>
            <person name="Haridas S."/>
            <person name="Albert R."/>
            <person name="Binder M."/>
            <person name="Bloem J."/>
            <person name="Labutti K."/>
            <person name="Salamov A."/>
            <person name="Andreopoulos B."/>
            <person name="Baker S.E."/>
            <person name="Barry K."/>
            <person name="Bills G."/>
            <person name="Bluhm B.H."/>
            <person name="Cannon C."/>
            <person name="Castanera R."/>
            <person name="Culley D.E."/>
            <person name="Daum C."/>
            <person name="Ezra D."/>
            <person name="Gonzalez J.B."/>
            <person name="Henrissat B."/>
            <person name="Kuo A."/>
            <person name="Liang C."/>
            <person name="Lipzen A."/>
            <person name="Lutzoni F."/>
            <person name="Magnuson J."/>
            <person name="Mondo S."/>
            <person name="Nolan M."/>
            <person name="Ohm R."/>
            <person name="Pangilinan J."/>
            <person name="Park H.-J."/>
            <person name="Ramirez L."/>
            <person name="Alfaro M."/>
            <person name="Sun H."/>
            <person name="Tritt A."/>
            <person name="Yoshinaga Y."/>
            <person name="Zwiers L.-H."/>
            <person name="Turgeon B.G."/>
            <person name="Goodwin S.B."/>
            <person name="Spatafora J.W."/>
            <person name="Crous P.W."/>
            <person name="Grigoriev I.V."/>
        </authorList>
    </citation>
    <scope>NUCLEOTIDE SEQUENCE</scope>
    <source>
        <strain evidence="7">IPT5</strain>
    </source>
</reference>
<sequence>MPPVRPRATNPQGRQKSCSECAKAKRRCGLQQPSCARCTRQHLACAYPPQPGSEDTIWNDVTHVRNNNFDSTSTMADFENIGSTNLPFDFDVPTLPGSSVTGTLDFDLLAGANSLDSLSNIFGTSSDKTERLAVGRTTKQVMWPFSSATLSLFARSRAEYCFEQLSLAPKMMVEQNCTPWAHARLFEEYMPRSLQEAHASCALYVTRNATNRAVVFQHINSRIAELVTAYTPSNPVEVLARAHALMLYQVMLIFAGDVESYRQAMDLLPHTEEARDAIMLLAAEQEDSKGLLPYYPSSVARAAWRSYIFRESIRRTAMSIYQVTAMCSLLNGQLTSCDCSMIEGSRVTLSAHLWAAKSAFDFAVAWNDKNHFLIKRLDLTEVMRDANPDDLDLFAKIMFVSLQGIDDVRGWLHVRGAVI</sequence>
<dbReference type="PANTHER" id="PTHR47660">
    <property type="entry name" value="TRANSCRIPTION FACTOR WITH C2H2 AND ZN(2)-CYS(6) DNA BINDING DOMAIN (EUROFUNG)-RELATED-RELATED"/>
    <property type="match status" value="1"/>
</dbReference>